<dbReference type="Pfam" id="PF01328">
    <property type="entry name" value="Peroxidase_2"/>
    <property type="match status" value="2"/>
</dbReference>
<dbReference type="InterPro" id="IPR036846">
    <property type="entry name" value="GM2-AP_sf"/>
</dbReference>
<evidence type="ECO:0000256" key="6">
    <source>
        <dbReference type="ARBA" id="ARBA00023002"/>
    </source>
</evidence>
<gene>
    <name evidence="10" type="ORF">OEA41_000600</name>
</gene>
<dbReference type="PROSITE" id="PS51405">
    <property type="entry name" value="HEME_HALOPEROXIDASE"/>
    <property type="match status" value="1"/>
</dbReference>
<comment type="cofactor">
    <cofactor evidence="1">
        <name>heme b</name>
        <dbReference type="ChEBI" id="CHEBI:60344"/>
    </cofactor>
</comment>
<keyword evidence="7" id="KW-0408">Iron</keyword>
<keyword evidence="6" id="KW-0560">Oxidoreductase</keyword>
<reference evidence="10" key="1">
    <citation type="submission" date="2022-11" db="EMBL/GenBank/DDBJ databases">
        <title>Chromosomal genome sequence assembly and mating type (MAT) locus characterization of the leprose asexual lichenized fungus Lepraria neglecta (Nyl.) Erichsen.</title>
        <authorList>
            <person name="Allen J.L."/>
            <person name="Pfeffer B."/>
        </authorList>
    </citation>
    <scope>NUCLEOTIDE SEQUENCE</scope>
    <source>
        <strain evidence="10">Allen 5258</strain>
    </source>
</reference>
<comment type="similarity">
    <text evidence="8">Belongs to the chloroperoxidase family.</text>
</comment>
<accession>A0AAE0DPL0</accession>
<dbReference type="GO" id="GO:0004601">
    <property type="term" value="F:peroxidase activity"/>
    <property type="evidence" value="ECO:0007669"/>
    <property type="project" value="UniProtKB-KW"/>
</dbReference>
<proteinExistence type="inferred from homology"/>
<keyword evidence="3" id="KW-0349">Heme</keyword>
<evidence type="ECO:0000313" key="10">
    <source>
        <dbReference type="EMBL" id="KAK3178464.1"/>
    </source>
</evidence>
<organism evidence="10 11">
    <name type="scientific">Lepraria neglecta</name>
    <dbReference type="NCBI Taxonomy" id="209136"/>
    <lineage>
        <taxon>Eukaryota</taxon>
        <taxon>Fungi</taxon>
        <taxon>Dikarya</taxon>
        <taxon>Ascomycota</taxon>
        <taxon>Pezizomycotina</taxon>
        <taxon>Lecanoromycetes</taxon>
        <taxon>OSLEUM clade</taxon>
        <taxon>Lecanoromycetidae</taxon>
        <taxon>Lecanorales</taxon>
        <taxon>Lecanorineae</taxon>
        <taxon>Stereocaulaceae</taxon>
        <taxon>Lepraria</taxon>
    </lineage>
</organism>
<dbReference type="Gene3D" id="2.70.220.10">
    <property type="entry name" value="Ganglioside GM2 activator"/>
    <property type="match status" value="1"/>
</dbReference>
<dbReference type="SMART" id="SM00737">
    <property type="entry name" value="ML"/>
    <property type="match status" value="1"/>
</dbReference>
<name>A0AAE0DPL0_9LECA</name>
<keyword evidence="2" id="KW-0575">Peroxidase</keyword>
<comment type="caution">
    <text evidence="10">The sequence shown here is derived from an EMBL/GenBank/DDBJ whole genome shotgun (WGS) entry which is preliminary data.</text>
</comment>
<evidence type="ECO:0000256" key="8">
    <source>
        <dbReference type="ARBA" id="ARBA00025795"/>
    </source>
</evidence>
<dbReference type="InterPro" id="IPR000028">
    <property type="entry name" value="Chloroperoxidase"/>
</dbReference>
<evidence type="ECO:0000256" key="7">
    <source>
        <dbReference type="ARBA" id="ARBA00023004"/>
    </source>
</evidence>
<dbReference type="Pfam" id="PF02221">
    <property type="entry name" value="E1_DerP2_DerF2"/>
    <property type="match status" value="1"/>
</dbReference>
<keyword evidence="11" id="KW-1185">Reference proteome</keyword>
<dbReference type="AlphaFoldDB" id="A0AAE0DPL0"/>
<evidence type="ECO:0000313" key="11">
    <source>
        <dbReference type="Proteomes" id="UP001276659"/>
    </source>
</evidence>
<dbReference type="Gene3D" id="1.10.489.10">
    <property type="entry name" value="Chloroperoxidase-like"/>
    <property type="match status" value="2"/>
</dbReference>
<evidence type="ECO:0000259" key="9">
    <source>
        <dbReference type="PROSITE" id="PS51405"/>
    </source>
</evidence>
<dbReference type="EMBL" id="JASNWA010000003">
    <property type="protein sequence ID" value="KAK3178464.1"/>
    <property type="molecule type" value="Genomic_DNA"/>
</dbReference>
<dbReference type="SUPFAM" id="SSF47571">
    <property type="entry name" value="Cloroperoxidase"/>
    <property type="match status" value="2"/>
</dbReference>
<keyword evidence="4" id="KW-0479">Metal-binding</keyword>
<dbReference type="GO" id="GO:0046872">
    <property type="term" value="F:metal ion binding"/>
    <property type="evidence" value="ECO:0007669"/>
    <property type="project" value="UniProtKB-KW"/>
</dbReference>
<dbReference type="Proteomes" id="UP001276659">
    <property type="component" value="Unassembled WGS sequence"/>
</dbReference>
<keyword evidence="5" id="KW-0732">Signal</keyword>
<evidence type="ECO:0000256" key="3">
    <source>
        <dbReference type="ARBA" id="ARBA00022617"/>
    </source>
</evidence>
<evidence type="ECO:0000256" key="4">
    <source>
        <dbReference type="ARBA" id="ARBA00022723"/>
    </source>
</evidence>
<sequence length="664" mass="71558">MARVAASALMHARAGPPIGKLRVACSLQVDAFPQLKPRDVEELSEQMSKGGDCPYSAMKKQAKRQIVFDPATQYVSTTGEHAFVAPNFLAGDQRGPCPGLNALANHGYLPHSGVADLLTITEAVNTGKSAYLSLSPGSAPPLPNMIITDIAVVYSMGLDLGGVLAIYGTVFDGNILSLTPGYSIGGPTISQSILGLGGLLSTPTGLSGSHNNYEADTSPTRGDLYTTPEKANCKLIEDVLIKRSSGNAYTLQIQQFQQYYDALPDNMAAPEQYEALLPFRQARFNNSIETNPYFFYPQFAGVLVSPAGYAFPPAMMANHSEQYPDGYLDKETFKSFFAVSGESGAFTYKAGWERIPDNWYKRPAADPYTIPGYVLDVLKFGTQDLRLLSIGGNTGTNNSFTGVDLGDLTRGVFDISTLTQGNNLECLVFQLVQAEAPNFLASLYSDVTKALQPLAQNISSILDGLSCPQLNGIDMSKYDKFPGYAKAKAQLQIKKMYPLKALIVPAMALFSPIITSSVSIRMYVDGMQETLANKLQDQSSSSLDLFDCGSSDDAFQLSRLSVSPDPPQSNETVTVTVTGRITETIEDGAYINVNAKLGLTTVLKKIYQLCDLDGVDCPLTPEDDEINISFSLDTATAAKYKVNIRAFNSDEKALSCIGGFVTVV</sequence>
<evidence type="ECO:0000256" key="2">
    <source>
        <dbReference type="ARBA" id="ARBA00022559"/>
    </source>
</evidence>
<evidence type="ECO:0000256" key="5">
    <source>
        <dbReference type="ARBA" id="ARBA00022729"/>
    </source>
</evidence>
<dbReference type="PANTHER" id="PTHR33577">
    <property type="entry name" value="STERIGMATOCYSTIN BIOSYNTHESIS PEROXIDASE STCC-RELATED"/>
    <property type="match status" value="1"/>
</dbReference>
<protein>
    <recommendedName>
        <fullName evidence="9">Heme haloperoxidase family profile domain-containing protein</fullName>
    </recommendedName>
</protein>
<dbReference type="InterPro" id="IPR036851">
    <property type="entry name" value="Chloroperoxidase-like_sf"/>
</dbReference>
<dbReference type="PANTHER" id="PTHR33577:SF1">
    <property type="entry name" value="HEME HALOPEROXIDASE FAMILY PROFILE DOMAIN-CONTAINING PROTEIN"/>
    <property type="match status" value="1"/>
</dbReference>
<dbReference type="InterPro" id="IPR003172">
    <property type="entry name" value="ML_dom"/>
</dbReference>
<evidence type="ECO:0000256" key="1">
    <source>
        <dbReference type="ARBA" id="ARBA00001970"/>
    </source>
</evidence>
<feature type="domain" description="Heme haloperoxidase family profile" evidence="9">
    <location>
        <begin position="79"/>
        <end position="379"/>
    </location>
</feature>